<keyword evidence="8" id="KW-0677">Repeat</keyword>
<dbReference type="Gene3D" id="1.10.640.10">
    <property type="entry name" value="Haem peroxidase domain superfamily, animal type"/>
    <property type="match status" value="1"/>
</dbReference>
<keyword evidence="13" id="KW-0560">Oxidoreductase</keyword>
<dbReference type="InterPro" id="IPR013112">
    <property type="entry name" value="FAD-bd_8"/>
</dbReference>
<dbReference type="InterPro" id="IPR019791">
    <property type="entry name" value="Haem_peroxidase_animal"/>
</dbReference>
<dbReference type="GO" id="GO:0004601">
    <property type="term" value="F:peroxidase activity"/>
    <property type="evidence" value="ECO:0007669"/>
    <property type="project" value="UniProtKB-KW"/>
</dbReference>
<dbReference type="InterPro" id="IPR017938">
    <property type="entry name" value="Riboflavin_synthase-like_b-brl"/>
</dbReference>
<dbReference type="Gene3D" id="3.40.50.80">
    <property type="entry name" value="Nucleotide-binding domain of ferredoxin-NADP reductase (FNR) module"/>
    <property type="match status" value="1"/>
</dbReference>
<evidence type="ECO:0000256" key="12">
    <source>
        <dbReference type="ARBA" id="ARBA00022989"/>
    </source>
</evidence>
<evidence type="ECO:0000256" key="8">
    <source>
        <dbReference type="ARBA" id="ARBA00022737"/>
    </source>
</evidence>
<feature type="transmembrane region" description="Helical" evidence="21">
    <location>
        <begin position="1165"/>
        <end position="1186"/>
    </location>
</feature>
<dbReference type="PROSITE" id="PS50222">
    <property type="entry name" value="EF_HAND_2"/>
    <property type="match status" value="2"/>
</dbReference>
<dbReference type="STRING" id="225164.V4A2S8"/>
<organism evidence="24 25">
    <name type="scientific">Lottia gigantea</name>
    <name type="common">Giant owl limpet</name>
    <dbReference type="NCBI Taxonomy" id="225164"/>
    <lineage>
        <taxon>Eukaryota</taxon>
        <taxon>Metazoa</taxon>
        <taxon>Spiralia</taxon>
        <taxon>Lophotrochozoa</taxon>
        <taxon>Mollusca</taxon>
        <taxon>Gastropoda</taxon>
        <taxon>Patellogastropoda</taxon>
        <taxon>Lottioidea</taxon>
        <taxon>Lottiidae</taxon>
        <taxon>Lottia</taxon>
    </lineage>
</organism>
<dbReference type="CTD" id="20249736"/>
<evidence type="ECO:0000256" key="13">
    <source>
        <dbReference type="ARBA" id="ARBA00023002"/>
    </source>
</evidence>
<feature type="transmembrane region" description="Helical" evidence="21">
    <location>
        <begin position="1078"/>
        <end position="1098"/>
    </location>
</feature>
<dbReference type="SFLD" id="SFLDG01168">
    <property type="entry name" value="Ferric_reductase_subgroup_(FRE"/>
    <property type="match status" value="1"/>
</dbReference>
<dbReference type="PROSITE" id="PS51384">
    <property type="entry name" value="FAD_FR"/>
    <property type="match status" value="1"/>
</dbReference>
<evidence type="ECO:0000256" key="6">
    <source>
        <dbReference type="ARBA" id="ARBA00022692"/>
    </source>
</evidence>
<proteinExistence type="inferred from homology"/>
<feature type="transmembrane region" description="Helical" evidence="21">
    <location>
        <begin position="1251"/>
        <end position="1272"/>
    </location>
</feature>
<gene>
    <name evidence="24" type="ORF">LOTGIDRAFT_235056</name>
</gene>
<evidence type="ECO:0000313" key="25">
    <source>
        <dbReference type="Proteomes" id="UP000030746"/>
    </source>
</evidence>
<comment type="subcellular location">
    <subcellularLocation>
        <location evidence="1">Apical cell membrane</location>
        <topology evidence="1">Multi-pass membrane protein</topology>
    </subcellularLocation>
</comment>
<dbReference type="RefSeq" id="XP_009061797.1">
    <property type="nucleotide sequence ID" value="XM_009063549.1"/>
</dbReference>
<dbReference type="OrthoDB" id="6019201at2759"/>
<keyword evidence="11" id="KW-0521">NADP</keyword>
<dbReference type="GO" id="GO:0016174">
    <property type="term" value="F:NAD(P)H oxidase H2O2-forming activity"/>
    <property type="evidence" value="ECO:0007669"/>
    <property type="project" value="UniProtKB-EC"/>
</dbReference>
<feature type="region of interest" description="Disordered" evidence="20">
    <location>
        <begin position="74"/>
        <end position="104"/>
    </location>
</feature>
<comment type="similarity">
    <text evidence="2">In the N-terminal section; belongs to the peroxidase family.</text>
</comment>
<feature type="domain" description="EF-hand" evidence="22">
    <location>
        <begin position="916"/>
        <end position="951"/>
    </location>
</feature>
<dbReference type="GO" id="GO:0042303">
    <property type="term" value="P:molting cycle"/>
    <property type="evidence" value="ECO:0007669"/>
    <property type="project" value="UniProtKB-ARBA"/>
</dbReference>
<dbReference type="InterPro" id="IPR010255">
    <property type="entry name" value="Haem_peroxidase_sf"/>
</dbReference>
<comment type="catalytic activity">
    <reaction evidence="18">
        <text>NADPH + O2 + H(+) = H2O2 + NADP(+)</text>
        <dbReference type="Rhea" id="RHEA:11260"/>
        <dbReference type="ChEBI" id="CHEBI:15378"/>
        <dbReference type="ChEBI" id="CHEBI:15379"/>
        <dbReference type="ChEBI" id="CHEBI:16240"/>
        <dbReference type="ChEBI" id="CHEBI:57783"/>
        <dbReference type="ChEBI" id="CHEBI:58349"/>
        <dbReference type="EC" id="1.6.3.1"/>
    </reaction>
</comment>
<evidence type="ECO:0000256" key="17">
    <source>
        <dbReference type="ARBA" id="ARBA00047455"/>
    </source>
</evidence>
<evidence type="ECO:0000256" key="9">
    <source>
        <dbReference type="ARBA" id="ARBA00022827"/>
    </source>
</evidence>
<dbReference type="Gene3D" id="1.10.238.10">
    <property type="entry name" value="EF-hand"/>
    <property type="match status" value="1"/>
</dbReference>
<sequence length="1582" mass="181128">MKEGDRIVYLMGPKQSPVKFSGNVSGRVGVKRGQDEDEAPLFELTPQDGYYNNLLHPDWGAIDGQLLRPSRPDYSDSVFEPSGTDRPNPFTVSDTAHFGEPGNGSARGRNSLLVFFGQQVVEEIMDSQRPGCPREFFNVKVPTGHPIYDREGKGNIEMPLLRTRFDQRTGYSPNNPRQQLNEITPYIDGGLMYGTSKAWTDTLRSFKNGELLAEGNEEDIKLSFPNQNDIRLPMANPPPPREHILKPVNRFYRLGNPRGNENPMLLAFGVMWFRWHNVVARKLKLQHPTWNDEQLFNRARQFVIAHHQNIVMYEWLPKWISIYENGTEENISDYSGYKPNVHPGISQEFQAAALRFGHTLVPSGIFTRKIVDNGQCKVTSNIITNGTGHNVPYTGIRVCTSFWNSQLLLISQISIFGDGNKVPLETEEPGIDSVFLGMIHTLSEKEDHIIVTDLRVAQSTGNVFGPLDFNQRDLAAINIQRGRDHGLPGYNEIRQTYGLNRLGNWSDINPDLTEILEKLRELYDNDTAPDNLDIFTGGLLETTDDGLGPLFKAITIEQFERIRDGDRFWFENRNNGIFSDAEIEEIKQITLKDIIDNTTNIGADQMSNSVFLCRNNDTIAECNCMAPFNRTAIDNGIHEECVDLSTYDYFSGSEASFALTFVALGLCVPLTIGIMIFMAKRKEKKMAEANRRRPARSDTTDPNKFSATEWVGIKSGERNVKVELDRNRKKIMVTDRTGKTLRLIDLRRTDRVHIRISDDKDQSVISVRVPGETDLILRFIGLSERQTIVGNIEKFLQDLSINRERHEFTEATIMKDAVTFDDRKKLLDTFFKVICLQAFNKNKSALSDLGIENLDLTTANEIRKIKLTRTEFAEALGLQPDSLFVRNMFLLVDRSKDGFVSFEEFLSMFVTMASGGAEDKAKLLFNMYDLKRKGELTRRDFTKMIRSMMDMADATLDDSRVDTFLDHMFEQAGIANKQTMTFDDFKKIFASEEHGEILQNATLAFDKVEKKSGNGNSNLLMRKKTVINQYRDKTFHPQSRNRESKIHIEATKKQIPMGKFQTKIYEITRYIENYRLHIFWFILFNLVTLGIFIERAYYYSIEREHAGLRRLAGYGVSVTRGAASVQMFLYVSLLVTMSRNTLTFFRETFLHRFIPFDAFHAMHKYTALLALIFTAMHIIGHGINLFHISTQASSDLNCYFREYFRATDVLATFHYWAFTTITGITGVILTLIIIVMYVFATEYGRRHLFNAFWFTHNFYVFLYIFLILHGIGRLVQDPLFPYFFLGPLVVFVLDKMVSLSRNKVEIVVKKAEILPSGVTNLVFKRPLNFDYKSGQWVRIACLDLGQSEYHPFTLTSAPQEENLSLHIRAVGPWTTNIRRVYDINNIVSEKGFPKLYLDGPFGEGHQDWYRYPVAVLVGGGIGVTPFASILKDLVQKSKMKVKFPCQKVYFLWVTRTQKSFEWMTDIIREVELGDVNNLVSVHIFITQFQQKFDLRTTMLYICERHFQKVAGQSLFTGLRATTHFGRPKFQDFLLSLAHEHDGVPQVGVFSCGPPPMTSNVDKACSSLNKLEGPTYVHHFENF</sequence>
<dbReference type="KEGG" id="lgi:LOTGIDRAFT_235056"/>
<keyword evidence="4" id="KW-0575">Peroxidase</keyword>
<name>V4A2S8_LOTGI</name>
<dbReference type="GO" id="GO:0042554">
    <property type="term" value="P:superoxide anion generation"/>
    <property type="evidence" value="ECO:0007669"/>
    <property type="project" value="TreeGrafter"/>
</dbReference>
<feature type="transmembrane region" description="Helical" evidence="21">
    <location>
        <begin position="1213"/>
        <end position="1239"/>
    </location>
</feature>
<dbReference type="InterPro" id="IPR013130">
    <property type="entry name" value="Fe3_Rdtase_TM_dom"/>
</dbReference>
<keyword evidence="9" id="KW-0274">FAD</keyword>
<feature type="domain" description="EF-hand" evidence="22">
    <location>
        <begin position="880"/>
        <end position="915"/>
    </location>
</feature>
<dbReference type="GO" id="GO:0006979">
    <property type="term" value="P:response to oxidative stress"/>
    <property type="evidence" value="ECO:0007669"/>
    <property type="project" value="InterPro"/>
</dbReference>
<keyword evidence="10" id="KW-0106">Calcium</keyword>
<dbReference type="PROSITE" id="PS00018">
    <property type="entry name" value="EF_HAND_1"/>
    <property type="match status" value="1"/>
</dbReference>
<dbReference type="InterPro" id="IPR037120">
    <property type="entry name" value="Haem_peroxidase_sf_animal"/>
</dbReference>
<dbReference type="InterPro" id="IPR039261">
    <property type="entry name" value="FNR_nucleotide-bd"/>
</dbReference>
<evidence type="ECO:0000256" key="18">
    <source>
        <dbReference type="ARBA" id="ARBA00048762"/>
    </source>
</evidence>
<dbReference type="SUPFAM" id="SSF48113">
    <property type="entry name" value="Heme-dependent peroxidases"/>
    <property type="match status" value="1"/>
</dbReference>
<dbReference type="Pfam" id="PF08022">
    <property type="entry name" value="FAD_binding_8"/>
    <property type="match status" value="1"/>
</dbReference>
<dbReference type="GO" id="GO:0009886">
    <property type="term" value="P:post-embryonic animal morphogenesis"/>
    <property type="evidence" value="ECO:0007669"/>
    <property type="project" value="UniProtKB-ARBA"/>
</dbReference>
<dbReference type="PROSITE" id="PS50292">
    <property type="entry name" value="PEROXIDASE_3"/>
    <property type="match status" value="1"/>
</dbReference>
<evidence type="ECO:0000313" key="24">
    <source>
        <dbReference type="EMBL" id="ESO87606.1"/>
    </source>
</evidence>
<evidence type="ECO:0000256" key="10">
    <source>
        <dbReference type="ARBA" id="ARBA00022837"/>
    </source>
</evidence>
<comment type="catalytic activity">
    <reaction evidence="17">
        <text>NADH + O2 + H(+) = H2O2 + NAD(+)</text>
        <dbReference type="Rhea" id="RHEA:11264"/>
        <dbReference type="ChEBI" id="CHEBI:15378"/>
        <dbReference type="ChEBI" id="CHEBI:15379"/>
        <dbReference type="ChEBI" id="CHEBI:16240"/>
        <dbReference type="ChEBI" id="CHEBI:57540"/>
        <dbReference type="ChEBI" id="CHEBI:57945"/>
        <dbReference type="EC" id="1.6.3.1"/>
    </reaction>
</comment>
<evidence type="ECO:0000256" key="16">
    <source>
        <dbReference type="ARBA" id="ARBA00023324"/>
    </source>
</evidence>
<dbReference type="GO" id="GO:0020037">
    <property type="term" value="F:heme binding"/>
    <property type="evidence" value="ECO:0007669"/>
    <property type="project" value="InterPro"/>
</dbReference>
<protein>
    <recommendedName>
        <fullName evidence="3">NAD(P)H oxidase (H2O2-forming)</fullName>
        <ecNumber evidence="3">1.6.3.1</ecNumber>
    </recommendedName>
</protein>
<dbReference type="InterPro" id="IPR002048">
    <property type="entry name" value="EF_hand_dom"/>
</dbReference>
<evidence type="ECO:0000259" key="22">
    <source>
        <dbReference type="PROSITE" id="PS50222"/>
    </source>
</evidence>
<dbReference type="InterPro" id="IPR013121">
    <property type="entry name" value="Fe_red_NAD-bd_6"/>
</dbReference>
<dbReference type="GO" id="GO:0016175">
    <property type="term" value="F:superoxide-generating NAD(P)H oxidase activity"/>
    <property type="evidence" value="ECO:0007669"/>
    <property type="project" value="UniProtKB-ARBA"/>
</dbReference>
<feature type="binding site" description="axial binding residue" evidence="19">
    <location>
        <position position="358"/>
    </location>
    <ligand>
        <name>heme b</name>
        <dbReference type="ChEBI" id="CHEBI:60344"/>
    </ligand>
    <ligandPart>
        <name>Fe</name>
        <dbReference type="ChEBI" id="CHEBI:18248"/>
    </ligandPart>
</feature>
<accession>V4A2S8</accession>
<evidence type="ECO:0000256" key="4">
    <source>
        <dbReference type="ARBA" id="ARBA00022559"/>
    </source>
</evidence>
<evidence type="ECO:0000259" key="23">
    <source>
        <dbReference type="PROSITE" id="PS51384"/>
    </source>
</evidence>
<dbReference type="SMART" id="SM00054">
    <property type="entry name" value="EFh"/>
    <property type="match status" value="3"/>
</dbReference>
<dbReference type="InterPro" id="IPR050369">
    <property type="entry name" value="RBOH/FRE"/>
</dbReference>
<evidence type="ECO:0000256" key="2">
    <source>
        <dbReference type="ARBA" id="ARBA00005644"/>
    </source>
</evidence>
<dbReference type="CDD" id="cd06186">
    <property type="entry name" value="NOX_Duox_like_FAD_NADP"/>
    <property type="match status" value="1"/>
</dbReference>
<dbReference type="SFLD" id="SFLDS00052">
    <property type="entry name" value="Ferric_Reductase_Domain"/>
    <property type="match status" value="1"/>
</dbReference>
<dbReference type="PRINTS" id="PR00457">
    <property type="entry name" value="ANPEROXIDASE"/>
</dbReference>
<feature type="domain" description="FAD-binding FR-type" evidence="23">
    <location>
        <begin position="1301"/>
        <end position="1407"/>
    </location>
</feature>
<keyword evidence="6 21" id="KW-0812">Transmembrane</keyword>
<dbReference type="PANTHER" id="PTHR11972">
    <property type="entry name" value="NADPH OXIDASE"/>
    <property type="match status" value="1"/>
</dbReference>
<dbReference type="HOGENOM" id="CLU_004482_1_0_1"/>
<dbReference type="SUPFAM" id="SSF47473">
    <property type="entry name" value="EF-hand"/>
    <property type="match status" value="1"/>
</dbReference>
<keyword evidence="16" id="KW-0376">Hydrogen peroxide</keyword>
<evidence type="ECO:0000256" key="19">
    <source>
        <dbReference type="PIRSR" id="PIRSR619791-2"/>
    </source>
</evidence>
<dbReference type="EMBL" id="KB202883">
    <property type="protein sequence ID" value="ESO87606.1"/>
    <property type="molecule type" value="Genomic_DNA"/>
</dbReference>
<dbReference type="GO" id="GO:0042742">
    <property type="term" value="P:defense response to bacterium"/>
    <property type="evidence" value="ECO:0007669"/>
    <property type="project" value="UniProtKB-ARBA"/>
</dbReference>
<feature type="transmembrane region" description="Helical" evidence="21">
    <location>
        <begin position="655"/>
        <end position="677"/>
    </location>
</feature>
<evidence type="ECO:0000256" key="7">
    <source>
        <dbReference type="ARBA" id="ARBA00022723"/>
    </source>
</evidence>
<dbReference type="InterPro" id="IPR011992">
    <property type="entry name" value="EF-hand-dom_pair"/>
</dbReference>
<dbReference type="FunFam" id="3.40.50.80:FF:000020">
    <property type="entry name" value="Dual oxidase 1"/>
    <property type="match status" value="1"/>
</dbReference>
<dbReference type="Pfam" id="PF01794">
    <property type="entry name" value="Ferric_reduct"/>
    <property type="match status" value="1"/>
</dbReference>
<keyword evidence="14 21" id="KW-0472">Membrane</keyword>
<evidence type="ECO:0000256" key="15">
    <source>
        <dbReference type="ARBA" id="ARBA00023180"/>
    </source>
</evidence>
<dbReference type="SUPFAM" id="SSF63380">
    <property type="entry name" value="Riboflavin synthase domain-like"/>
    <property type="match status" value="1"/>
</dbReference>
<evidence type="ECO:0000256" key="5">
    <source>
        <dbReference type="ARBA" id="ARBA00022630"/>
    </source>
</evidence>
<evidence type="ECO:0000256" key="3">
    <source>
        <dbReference type="ARBA" id="ARBA00012698"/>
    </source>
</evidence>
<dbReference type="EC" id="1.6.3.1" evidence="3"/>
<keyword evidence="19" id="KW-0408">Iron</keyword>
<reference evidence="24 25" key="1">
    <citation type="journal article" date="2013" name="Nature">
        <title>Insights into bilaterian evolution from three spiralian genomes.</title>
        <authorList>
            <person name="Simakov O."/>
            <person name="Marletaz F."/>
            <person name="Cho S.J."/>
            <person name="Edsinger-Gonzales E."/>
            <person name="Havlak P."/>
            <person name="Hellsten U."/>
            <person name="Kuo D.H."/>
            <person name="Larsson T."/>
            <person name="Lv J."/>
            <person name="Arendt D."/>
            <person name="Savage R."/>
            <person name="Osoegawa K."/>
            <person name="de Jong P."/>
            <person name="Grimwood J."/>
            <person name="Chapman J.A."/>
            <person name="Shapiro H."/>
            <person name="Aerts A."/>
            <person name="Otillar R.P."/>
            <person name="Terry A.Y."/>
            <person name="Boore J.L."/>
            <person name="Grigoriev I.V."/>
            <person name="Lindberg D.R."/>
            <person name="Seaver E.C."/>
            <person name="Weisblat D.A."/>
            <person name="Putnam N.H."/>
            <person name="Rokhsar D.S."/>
        </authorList>
    </citation>
    <scope>NUCLEOTIDE SEQUENCE [LARGE SCALE GENOMIC DNA]</scope>
</reference>
<keyword evidence="25" id="KW-1185">Reference proteome</keyword>
<keyword evidence="7 19" id="KW-0479">Metal-binding</keyword>
<dbReference type="GO" id="GO:0016324">
    <property type="term" value="C:apical plasma membrane"/>
    <property type="evidence" value="ECO:0007669"/>
    <property type="project" value="UniProtKB-SubCell"/>
</dbReference>
<dbReference type="GO" id="GO:0005509">
    <property type="term" value="F:calcium ion binding"/>
    <property type="evidence" value="ECO:0007669"/>
    <property type="project" value="InterPro"/>
</dbReference>
<dbReference type="Proteomes" id="UP000030746">
    <property type="component" value="Unassembled WGS sequence"/>
</dbReference>
<dbReference type="SUPFAM" id="SSF52343">
    <property type="entry name" value="Ferredoxin reductase-like, C-terminal NADP-linked domain"/>
    <property type="match status" value="1"/>
</dbReference>
<dbReference type="OMA" id="GIEPMIM"/>
<evidence type="ECO:0000256" key="1">
    <source>
        <dbReference type="ARBA" id="ARBA00004424"/>
    </source>
</evidence>
<dbReference type="GeneID" id="20249736"/>
<keyword evidence="5" id="KW-0285">Flavoprotein</keyword>
<dbReference type="InterPro" id="IPR018247">
    <property type="entry name" value="EF_Hand_1_Ca_BS"/>
</dbReference>
<keyword evidence="19" id="KW-0349">Heme</keyword>
<dbReference type="PANTHER" id="PTHR11972:SF208">
    <property type="entry name" value="DUAL OXIDASE-LIKE PROTEIN"/>
    <property type="match status" value="1"/>
</dbReference>
<evidence type="ECO:0000256" key="11">
    <source>
        <dbReference type="ARBA" id="ARBA00022857"/>
    </source>
</evidence>
<dbReference type="Gene3D" id="2.40.30.10">
    <property type="entry name" value="Translation factors"/>
    <property type="match status" value="1"/>
</dbReference>
<dbReference type="GO" id="GO:0042744">
    <property type="term" value="P:hydrogen peroxide catabolic process"/>
    <property type="evidence" value="ECO:0007669"/>
    <property type="project" value="UniProtKB-KW"/>
</dbReference>
<dbReference type="Pfam" id="PF03098">
    <property type="entry name" value="An_peroxidase"/>
    <property type="match status" value="1"/>
</dbReference>
<dbReference type="InterPro" id="IPR017927">
    <property type="entry name" value="FAD-bd_FR_type"/>
</dbReference>
<dbReference type="Pfam" id="PF08030">
    <property type="entry name" value="NAD_binding_6"/>
    <property type="match status" value="1"/>
</dbReference>
<keyword evidence="15" id="KW-0325">Glycoprotein</keyword>
<dbReference type="SFLD" id="SFLDG01169">
    <property type="entry name" value="NADPH_oxidase_subgroup_(NOX)"/>
    <property type="match status" value="1"/>
</dbReference>
<dbReference type="FunFam" id="2.40.30.10:FF:000059">
    <property type="entry name" value="dual oxidase isoform X1"/>
    <property type="match status" value="1"/>
</dbReference>
<dbReference type="GO" id="GO:0043020">
    <property type="term" value="C:NADPH oxidase complex"/>
    <property type="evidence" value="ECO:0007669"/>
    <property type="project" value="TreeGrafter"/>
</dbReference>
<evidence type="ECO:0000256" key="20">
    <source>
        <dbReference type="SAM" id="MobiDB-lite"/>
    </source>
</evidence>
<keyword evidence="12 21" id="KW-1133">Transmembrane helix</keyword>
<evidence type="ECO:0000256" key="21">
    <source>
        <dbReference type="SAM" id="Phobius"/>
    </source>
</evidence>
<evidence type="ECO:0000256" key="14">
    <source>
        <dbReference type="ARBA" id="ARBA00023136"/>
    </source>
</evidence>